<evidence type="ECO:0000313" key="4">
    <source>
        <dbReference type="EMBL" id="GGL61638.1"/>
    </source>
</evidence>
<dbReference type="NCBIfam" id="TIGR00090">
    <property type="entry name" value="rsfS_iojap_ybeB"/>
    <property type="match status" value="1"/>
</dbReference>
<evidence type="ECO:0000256" key="3">
    <source>
        <dbReference type="SAM" id="MobiDB-lite"/>
    </source>
</evidence>
<accession>A0A917S6S1</accession>
<dbReference type="Pfam" id="PF02410">
    <property type="entry name" value="RsfS"/>
    <property type="match status" value="1"/>
</dbReference>
<dbReference type="GO" id="GO:0042256">
    <property type="term" value="P:cytosolic ribosome assembly"/>
    <property type="evidence" value="ECO:0007669"/>
    <property type="project" value="UniProtKB-UniRule"/>
</dbReference>
<protein>
    <recommendedName>
        <fullName evidence="2">Ribosomal silencing factor RsfS</fullName>
    </recommendedName>
</protein>
<comment type="caution">
    <text evidence="4">The sequence shown here is derived from an EMBL/GenBank/DDBJ whole genome shotgun (WGS) entry which is preliminary data.</text>
</comment>
<feature type="compositionally biased region" description="Low complexity" evidence="3">
    <location>
        <begin position="26"/>
        <end position="38"/>
    </location>
</feature>
<reference evidence="4" key="1">
    <citation type="journal article" date="2014" name="Int. J. Syst. Evol. Microbiol.">
        <title>Complete genome sequence of Corynebacterium casei LMG S-19264T (=DSM 44701T), isolated from a smear-ripened cheese.</title>
        <authorList>
            <consortium name="US DOE Joint Genome Institute (JGI-PGF)"/>
            <person name="Walter F."/>
            <person name="Albersmeier A."/>
            <person name="Kalinowski J."/>
            <person name="Ruckert C."/>
        </authorList>
    </citation>
    <scope>NUCLEOTIDE SEQUENCE</scope>
    <source>
        <strain evidence="4">CGMCC 4.7306</strain>
    </source>
</reference>
<dbReference type="EMBL" id="BMMZ01000004">
    <property type="protein sequence ID" value="GGL61638.1"/>
    <property type="molecule type" value="Genomic_DNA"/>
</dbReference>
<dbReference type="GO" id="GO:0017148">
    <property type="term" value="P:negative regulation of translation"/>
    <property type="evidence" value="ECO:0007669"/>
    <property type="project" value="UniProtKB-UniRule"/>
</dbReference>
<keyword evidence="2" id="KW-0810">Translation regulation</keyword>
<dbReference type="InterPro" id="IPR004394">
    <property type="entry name" value="Iojap/RsfS/C7orf30"/>
</dbReference>
<proteinExistence type="inferred from homology"/>
<keyword evidence="2" id="KW-0678">Repressor</keyword>
<keyword evidence="2" id="KW-0963">Cytoplasm</keyword>
<feature type="compositionally biased region" description="Acidic residues" evidence="3">
    <location>
        <begin position="39"/>
        <end position="49"/>
    </location>
</feature>
<reference evidence="4" key="2">
    <citation type="submission" date="2020-09" db="EMBL/GenBank/DDBJ databases">
        <authorList>
            <person name="Sun Q."/>
            <person name="Zhou Y."/>
        </authorList>
    </citation>
    <scope>NUCLEOTIDE SEQUENCE</scope>
    <source>
        <strain evidence="4">CGMCC 4.7306</strain>
    </source>
</reference>
<dbReference type="AlphaFoldDB" id="A0A917S6S1"/>
<dbReference type="Proteomes" id="UP000613840">
    <property type="component" value="Unassembled WGS sequence"/>
</dbReference>
<dbReference type="FunFam" id="3.30.460.10:FF:000008">
    <property type="entry name" value="Ribosomal silencing factor RsfS"/>
    <property type="match status" value="1"/>
</dbReference>
<dbReference type="Gene3D" id="3.30.460.10">
    <property type="entry name" value="Beta Polymerase, domain 2"/>
    <property type="match status" value="1"/>
</dbReference>
<dbReference type="SUPFAM" id="SSF81301">
    <property type="entry name" value="Nucleotidyltransferase"/>
    <property type="match status" value="1"/>
</dbReference>
<dbReference type="GO" id="GO:0005737">
    <property type="term" value="C:cytoplasm"/>
    <property type="evidence" value="ECO:0007669"/>
    <property type="project" value="UniProtKB-SubCell"/>
</dbReference>
<evidence type="ECO:0000256" key="1">
    <source>
        <dbReference type="ARBA" id="ARBA00010574"/>
    </source>
</evidence>
<name>A0A917S6S1_9ACTN</name>
<dbReference type="PANTHER" id="PTHR21043">
    <property type="entry name" value="IOJAP SUPERFAMILY ORTHOLOG"/>
    <property type="match status" value="1"/>
</dbReference>
<keyword evidence="5" id="KW-1185">Reference proteome</keyword>
<gene>
    <name evidence="2" type="primary">rsfS</name>
    <name evidence="4" type="ORF">GCM10011575_20250</name>
</gene>
<evidence type="ECO:0000256" key="2">
    <source>
        <dbReference type="HAMAP-Rule" id="MF_01477"/>
    </source>
</evidence>
<evidence type="ECO:0000313" key="5">
    <source>
        <dbReference type="Proteomes" id="UP000613840"/>
    </source>
</evidence>
<feature type="region of interest" description="Disordered" evidence="3">
    <location>
        <begin position="26"/>
        <end position="49"/>
    </location>
</feature>
<dbReference type="GO" id="GO:0043023">
    <property type="term" value="F:ribosomal large subunit binding"/>
    <property type="evidence" value="ECO:0007669"/>
    <property type="project" value="TreeGrafter"/>
</dbReference>
<dbReference type="HAMAP" id="MF_01477">
    <property type="entry name" value="Iojap_RsfS"/>
    <property type="match status" value="1"/>
</dbReference>
<organism evidence="4 5">
    <name type="scientific">Microlunatus endophyticus</name>
    <dbReference type="NCBI Taxonomy" id="1716077"/>
    <lineage>
        <taxon>Bacteria</taxon>
        <taxon>Bacillati</taxon>
        <taxon>Actinomycetota</taxon>
        <taxon>Actinomycetes</taxon>
        <taxon>Propionibacteriales</taxon>
        <taxon>Propionibacteriaceae</taxon>
        <taxon>Microlunatus</taxon>
    </lineage>
</organism>
<comment type="similarity">
    <text evidence="1 2">Belongs to the Iojap/RsfS family.</text>
</comment>
<sequence>MTTIVNSSKATAARVRFRQTGYRISASSSTIRTSNPDDTNPDDANPDEGDILTATERALELTRAAAEAAADKLGTNIVAYDVSEQLAITDVFLVISASNERQVASIVDGVEEKLRELDAKPVRREGEREGRWVLLDYLDVVVHVQHVEERTFYALERLWHDCPEIELDIDEAR</sequence>
<dbReference type="GO" id="GO:0090071">
    <property type="term" value="P:negative regulation of ribosome biogenesis"/>
    <property type="evidence" value="ECO:0007669"/>
    <property type="project" value="UniProtKB-UniRule"/>
</dbReference>
<dbReference type="PANTHER" id="PTHR21043:SF0">
    <property type="entry name" value="MITOCHONDRIAL ASSEMBLY OF RIBOSOMAL LARGE SUBUNIT PROTEIN 1"/>
    <property type="match status" value="1"/>
</dbReference>
<dbReference type="InterPro" id="IPR043519">
    <property type="entry name" value="NT_sf"/>
</dbReference>
<comment type="function">
    <text evidence="2">Functions as a ribosomal silencing factor. Interacts with ribosomal protein uL14 (rplN), blocking formation of intersubunit bridge B8. Prevents association of the 30S and 50S ribosomal subunits and the formation of functional ribosomes, thus repressing translation.</text>
</comment>
<comment type="subcellular location">
    <subcellularLocation>
        <location evidence="2">Cytoplasm</location>
    </subcellularLocation>
</comment>
<comment type="subunit">
    <text evidence="2">Interacts with ribosomal protein uL14 (rplN).</text>
</comment>